<dbReference type="EC" id="2.7.11.1" evidence="1"/>
<dbReference type="CDD" id="cd21742">
    <property type="entry name" value="MobB_NDR_LATS-like"/>
    <property type="match status" value="1"/>
</dbReference>
<dbReference type="PROSITE" id="PS50011">
    <property type="entry name" value="PROTEIN_KINASE_DOM"/>
    <property type="match status" value="1"/>
</dbReference>
<dbReference type="SMART" id="SM00133">
    <property type="entry name" value="S_TK_X"/>
    <property type="match status" value="1"/>
</dbReference>
<dbReference type="SUPFAM" id="SSF53218">
    <property type="entry name" value="Molybdenum cofactor biosynthesis proteins"/>
    <property type="match status" value="1"/>
</dbReference>
<feature type="compositionally biased region" description="Polar residues" evidence="14">
    <location>
        <begin position="278"/>
        <end position="287"/>
    </location>
</feature>
<feature type="region of interest" description="Leucine repeat II (LRII)" evidence="12">
    <location>
        <begin position="740"/>
        <end position="772"/>
    </location>
</feature>
<comment type="catalytic activity">
    <reaction evidence="11">
        <text>L-seryl-[protein] + ATP = O-phospho-L-seryl-[protein] + ADP + H(+)</text>
        <dbReference type="Rhea" id="RHEA:17989"/>
        <dbReference type="Rhea" id="RHEA-COMP:9863"/>
        <dbReference type="Rhea" id="RHEA-COMP:11604"/>
        <dbReference type="ChEBI" id="CHEBI:15378"/>
        <dbReference type="ChEBI" id="CHEBI:29999"/>
        <dbReference type="ChEBI" id="CHEBI:30616"/>
        <dbReference type="ChEBI" id="CHEBI:83421"/>
        <dbReference type="ChEBI" id="CHEBI:456216"/>
        <dbReference type="EC" id="2.7.11.1"/>
    </reaction>
</comment>
<evidence type="ECO:0000256" key="14">
    <source>
        <dbReference type="SAM" id="MobiDB-lite"/>
    </source>
</evidence>
<dbReference type="InterPro" id="IPR001453">
    <property type="entry name" value="MoaB/Mog_dom"/>
</dbReference>
<keyword evidence="4" id="KW-0808">Transferase</keyword>
<evidence type="ECO:0000256" key="9">
    <source>
        <dbReference type="ARBA" id="ARBA00023163"/>
    </source>
</evidence>
<feature type="region of interest" description="Disordered" evidence="14">
    <location>
        <begin position="278"/>
        <end position="302"/>
    </location>
</feature>
<evidence type="ECO:0000313" key="17">
    <source>
        <dbReference type="EMBL" id="KAK4482346.1"/>
    </source>
</evidence>
<dbReference type="PROSITE" id="PS51285">
    <property type="entry name" value="AGC_KINASE_CTER"/>
    <property type="match status" value="1"/>
</dbReference>
<dbReference type="InterPro" id="IPR000961">
    <property type="entry name" value="AGC-kinase_C"/>
</dbReference>
<comment type="similarity">
    <text evidence="12">Belongs to the GRAS family.</text>
</comment>
<keyword evidence="3" id="KW-0597">Phosphoprotein</keyword>
<evidence type="ECO:0000256" key="13">
    <source>
        <dbReference type="PROSITE-ProRule" id="PRU10141"/>
    </source>
</evidence>
<dbReference type="PANTHER" id="PTHR22988:SF76">
    <property type="entry name" value="CHROMOSOME UNDETERMINED SCAFFOLD_135, WHOLE GENOME SHOTGUN SEQUENCE"/>
    <property type="match status" value="1"/>
</dbReference>
<evidence type="ECO:0000256" key="10">
    <source>
        <dbReference type="ARBA" id="ARBA00047899"/>
    </source>
</evidence>
<keyword evidence="7 13" id="KW-0067">ATP-binding</keyword>
<evidence type="ECO:0000256" key="7">
    <source>
        <dbReference type="ARBA" id="ARBA00022840"/>
    </source>
</evidence>
<dbReference type="Gene3D" id="3.40.980.10">
    <property type="entry name" value="MoaB/Mog-like domain"/>
    <property type="match status" value="1"/>
</dbReference>
<keyword evidence="5 13" id="KW-0547">Nucleotide-binding</keyword>
<evidence type="ECO:0000256" key="6">
    <source>
        <dbReference type="ARBA" id="ARBA00022777"/>
    </source>
</evidence>
<evidence type="ECO:0000256" key="3">
    <source>
        <dbReference type="ARBA" id="ARBA00022553"/>
    </source>
</evidence>
<proteinExistence type="inferred from homology"/>
<keyword evidence="6" id="KW-0418">Kinase</keyword>
<dbReference type="InterPro" id="IPR008271">
    <property type="entry name" value="Ser/Thr_kinase_AS"/>
</dbReference>
<feature type="region of interest" description="Disordered" evidence="14">
    <location>
        <begin position="1"/>
        <end position="44"/>
    </location>
</feature>
<protein>
    <recommendedName>
        <fullName evidence="1">non-specific serine/threonine protein kinase</fullName>
        <ecNumber evidence="1">2.7.11.1</ecNumber>
    </recommendedName>
</protein>
<comment type="caution">
    <text evidence="17">The sequence shown here is derived from an EMBL/GenBank/DDBJ whole genome shotgun (WGS) entry which is preliminary data.</text>
</comment>
<keyword evidence="8" id="KW-0805">Transcription regulation</keyword>
<dbReference type="Pfam" id="PF00069">
    <property type="entry name" value="Pkinase"/>
    <property type="match status" value="2"/>
</dbReference>
<dbReference type="Proteomes" id="UP001291926">
    <property type="component" value="Unassembled WGS sequence"/>
</dbReference>
<evidence type="ECO:0000256" key="5">
    <source>
        <dbReference type="ARBA" id="ARBA00022741"/>
    </source>
</evidence>
<evidence type="ECO:0000256" key="2">
    <source>
        <dbReference type="ARBA" id="ARBA00022527"/>
    </source>
</evidence>
<dbReference type="InterPro" id="IPR059233">
    <property type="entry name" value="MobB_NdrA/B/Cbk1"/>
</dbReference>
<keyword evidence="18" id="KW-1185">Reference proteome</keyword>
<dbReference type="InterPro" id="IPR017441">
    <property type="entry name" value="Protein_kinase_ATP_BS"/>
</dbReference>
<organism evidence="17 18">
    <name type="scientific">Penstemon davidsonii</name>
    <dbReference type="NCBI Taxonomy" id="160366"/>
    <lineage>
        <taxon>Eukaryota</taxon>
        <taxon>Viridiplantae</taxon>
        <taxon>Streptophyta</taxon>
        <taxon>Embryophyta</taxon>
        <taxon>Tracheophyta</taxon>
        <taxon>Spermatophyta</taxon>
        <taxon>Magnoliopsida</taxon>
        <taxon>eudicotyledons</taxon>
        <taxon>Gunneridae</taxon>
        <taxon>Pentapetalae</taxon>
        <taxon>asterids</taxon>
        <taxon>lamiids</taxon>
        <taxon>Lamiales</taxon>
        <taxon>Plantaginaceae</taxon>
        <taxon>Cheloneae</taxon>
        <taxon>Penstemon</taxon>
    </lineage>
</organism>
<gene>
    <name evidence="17" type="ORF">RD792_009499</name>
</gene>
<name>A0ABR0D0L1_9LAMI</name>
<dbReference type="InterPro" id="IPR005202">
    <property type="entry name" value="TF_GRAS"/>
</dbReference>
<dbReference type="PROSITE" id="PS00107">
    <property type="entry name" value="PROTEIN_KINASE_ATP"/>
    <property type="match status" value="1"/>
</dbReference>
<comment type="catalytic activity">
    <reaction evidence="10">
        <text>L-threonyl-[protein] + ATP = O-phospho-L-threonyl-[protein] + ADP + H(+)</text>
        <dbReference type="Rhea" id="RHEA:46608"/>
        <dbReference type="Rhea" id="RHEA-COMP:11060"/>
        <dbReference type="Rhea" id="RHEA-COMP:11605"/>
        <dbReference type="ChEBI" id="CHEBI:15378"/>
        <dbReference type="ChEBI" id="CHEBI:30013"/>
        <dbReference type="ChEBI" id="CHEBI:30616"/>
        <dbReference type="ChEBI" id="CHEBI:61977"/>
        <dbReference type="ChEBI" id="CHEBI:456216"/>
        <dbReference type="EC" id="2.7.11.1"/>
    </reaction>
</comment>
<evidence type="ECO:0000256" key="8">
    <source>
        <dbReference type="ARBA" id="ARBA00023015"/>
    </source>
</evidence>
<evidence type="ECO:0000256" key="12">
    <source>
        <dbReference type="PROSITE-ProRule" id="PRU01191"/>
    </source>
</evidence>
<dbReference type="InterPro" id="IPR011009">
    <property type="entry name" value="Kinase-like_dom_sf"/>
</dbReference>
<feature type="region of interest" description="Disordered" evidence="14">
    <location>
        <begin position="1013"/>
        <end position="1036"/>
    </location>
</feature>
<feature type="compositionally biased region" description="Polar residues" evidence="14">
    <location>
        <begin position="469"/>
        <end position="484"/>
    </location>
</feature>
<feature type="short sequence motif" description="VHIID" evidence="12">
    <location>
        <begin position="696"/>
        <end position="700"/>
    </location>
</feature>
<feature type="binding site" evidence="13">
    <location>
        <position position="148"/>
    </location>
    <ligand>
        <name>ATP</name>
        <dbReference type="ChEBI" id="CHEBI:30616"/>
    </ligand>
</feature>
<keyword evidence="9" id="KW-0804">Transcription</keyword>
<evidence type="ECO:0000256" key="4">
    <source>
        <dbReference type="ARBA" id="ARBA00022679"/>
    </source>
</evidence>
<dbReference type="PROSITE" id="PS00108">
    <property type="entry name" value="PROTEIN_KINASE_ST"/>
    <property type="match status" value="1"/>
</dbReference>
<feature type="region of interest" description="SAW" evidence="12">
    <location>
        <begin position="872"/>
        <end position="947"/>
    </location>
</feature>
<comment type="caution">
    <text evidence="12">Lacks conserved residue(s) required for the propagation of feature annotation.</text>
</comment>
<dbReference type="Gene3D" id="1.10.510.10">
    <property type="entry name" value="Transferase(Phosphotransferase) domain 1"/>
    <property type="match status" value="1"/>
</dbReference>
<feature type="compositionally biased region" description="Basic and acidic residues" evidence="14">
    <location>
        <begin position="12"/>
        <end position="34"/>
    </location>
</feature>
<evidence type="ECO:0000259" key="15">
    <source>
        <dbReference type="PROSITE" id="PS50011"/>
    </source>
</evidence>
<dbReference type="InterPro" id="IPR036425">
    <property type="entry name" value="MoaB/Mog-like_dom_sf"/>
</dbReference>
<accession>A0ABR0D0L1</accession>
<dbReference type="EMBL" id="JAYDYQ010002534">
    <property type="protein sequence ID" value="KAK4482346.1"/>
    <property type="molecule type" value="Genomic_DNA"/>
</dbReference>
<keyword evidence="2" id="KW-0723">Serine/threonine-protein kinase</keyword>
<sequence>MDSARSWFQKFQPRERVRSSGKNKESMGSVREDSQPLSAEEASNLTKQRVAAAKQYIENHYKEQMKNLQERRERRNLLEKKLADADVSEEDQSNLLKFLEKKETEYMRLQRHKMGADDFELLTMIGKGAFGEVRVCREKTTGSVYAMKKLKKSEMLRRGQVEHVKAERNLLAEVDSNCIVKLYCSFQDDEYLYLIMEYLPGGDMMTLLMRKDTLNEDEARFYVAETVLAIESIHKHNYIHRDIKPDNLLLDKYGHLRLSDFGLCKPLDCSTIQEDFSVGDSSNGASRSNERSAPKRTQQEQLQHWQKNRRMLAYSTVGTPDYIAPEVLLKKGYGMECDWWSLGAIMFEMLVGYPPFYSDDPMSTCRKIVNWRTHLKFPEEAKISVEAKDLISKLLCNVNQRLGSEGANGIKAHPWFKGTDWDRIYHMEAAFIPEVKDELDTQNFEKFEEGDQLTHSTSKSGPWRKKTSQKLQRQPASSASNDQVTETRIEFAHAMQPQDQFNHTGIGSSDAKNLERSELSQWVEHVTKQLIEDLPENDNELSGHFPTTDELATLLVELRPRKVARRSSNESPGSMQMHCEQQQSDEPGLNLLTLLLECAVAISVDNLGEAHKMLLELTQMASPFAASCAERVVAYFAKAMSSRVINSWLGLSSPLINHKNTHSAFQVYNNVSPFIKFAHFTSNQAILESFHRQERVHIIDLDIMQGLQWPALFHILATRAEGPPHLRMTGLGTSIELLTETGKQLSNFARRLGMYFEFHPIEKKCGEIVDISMLQSRRGEALAVHWLQHSLYDATGPDWKTMRVLQRLAPKVITLVEQEIAHGGSFLDRFVSALHYYSTIFDSLGAFLSGDDPSRYTVEHCLLHREINNVLAIGGPARSGEDKFRHWRSELSRNGFGQVPMSANSMAQAQLILNMFPPVNGYSLVQGGTGFTPRDVTPEATKEVIQKETPGLLYVMMQASLKVTPFAMLSRSAAGIRGSTLIINMPGSPNAVAECMEALVPALKHALKQIKGDKREKYPRHIPHAQAAPVDTWERS</sequence>
<feature type="region of interest" description="VHIID" evidence="12">
    <location>
        <begin position="665"/>
        <end position="730"/>
    </location>
</feature>
<feature type="compositionally biased region" description="Polar residues" evidence="14">
    <location>
        <begin position="35"/>
        <end position="44"/>
    </location>
</feature>
<dbReference type="Pfam" id="PF03514">
    <property type="entry name" value="GRAS"/>
    <property type="match status" value="1"/>
</dbReference>
<evidence type="ECO:0000256" key="1">
    <source>
        <dbReference type="ARBA" id="ARBA00012513"/>
    </source>
</evidence>
<evidence type="ECO:0000259" key="16">
    <source>
        <dbReference type="PROSITE" id="PS51285"/>
    </source>
</evidence>
<feature type="domain" description="AGC-kinase C-terminal" evidence="16">
    <location>
        <begin position="417"/>
        <end position="518"/>
    </location>
</feature>
<dbReference type="InterPro" id="IPR050839">
    <property type="entry name" value="Rho-assoc_Ser/Thr_Kinase"/>
</dbReference>
<dbReference type="PROSITE" id="PS50985">
    <property type="entry name" value="GRAS"/>
    <property type="match status" value="1"/>
</dbReference>
<evidence type="ECO:0000313" key="18">
    <source>
        <dbReference type="Proteomes" id="UP001291926"/>
    </source>
</evidence>
<dbReference type="PANTHER" id="PTHR22988">
    <property type="entry name" value="MYOTONIC DYSTROPHY S/T KINASE-RELATED"/>
    <property type="match status" value="1"/>
</dbReference>
<dbReference type="InterPro" id="IPR000719">
    <property type="entry name" value="Prot_kinase_dom"/>
</dbReference>
<dbReference type="Gene3D" id="3.30.200.20">
    <property type="entry name" value="Phosphorylase Kinase, domain 1"/>
    <property type="match status" value="1"/>
</dbReference>
<reference evidence="17 18" key="1">
    <citation type="journal article" date="2023" name="bioRxiv">
        <title>Genome report: Whole genome sequence and annotation of Penstemon davidsonii.</title>
        <authorList>
            <person name="Ostevik K.L."/>
            <person name="Alabady M."/>
            <person name="Zhang M."/>
            <person name="Rausher M.D."/>
        </authorList>
    </citation>
    <scope>NUCLEOTIDE SEQUENCE [LARGE SCALE GENOMIC DNA]</scope>
    <source>
        <strain evidence="17">DNT005</strain>
        <tissue evidence="17">Whole leaf</tissue>
    </source>
</reference>
<dbReference type="CDD" id="cd05599">
    <property type="entry name" value="STKc_NDR_like"/>
    <property type="match status" value="1"/>
</dbReference>
<evidence type="ECO:0000256" key="11">
    <source>
        <dbReference type="ARBA" id="ARBA00048679"/>
    </source>
</evidence>
<feature type="region of interest" description="Disordered" evidence="14">
    <location>
        <begin position="446"/>
        <end position="484"/>
    </location>
</feature>
<feature type="domain" description="Protein kinase" evidence="15">
    <location>
        <begin position="119"/>
        <end position="416"/>
    </location>
</feature>
<dbReference type="SUPFAM" id="SSF56112">
    <property type="entry name" value="Protein kinase-like (PK-like)"/>
    <property type="match status" value="1"/>
</dbReference>
<dbReference type="SMART" id="SM00220">
    <property type="entry name" value="S_TKc"/>
    <property type="match status" value="1"/>
</dbReference>
<dbReference type="CDD" id="cd00886">
    <property type="entry name" value="MogA_MoaB"/>
    <property type="match status" value="1"/>
</dbReference>